<evidence type="ECO:0000259" key="1">
    <source>
        <dbReference type="PROSITE" id="PS50943"/>
    </source>
</evidence>
<name>A0AAJ2IVB6_9LACT</name>
<gene>
    <name evidence="2" type="ORF">P7D17_08600</name>
</gene>
<organism evidence="2 3">
    <name type="scientific">Lactococcus petauri</name>
    <dbReference type="NCBI Taxonomy" id="1940789"/>
    <lineage>
        <taxon>Bacteria</taxon>
        <taxon>Bacillati</taxon>
        <taxon>Bacillota</taxon>
        <taxon>Bacilli</taxon>
        <taxon>Lactobacillales</taxon>
        <taxon>Streptococcaceae</taxon>
        <taxon>Lactococcus</taxon>
    </lineage>
</organism>
<sequence>MAESKTYTLLQLRSGKRWTQKEAAKQIGVSEATLSNWENAIRFPTIDKVWVLEDVYGVPLSGINFLPDDTVRPCSTEHAS</sequence>
<dbReference type="Pfam" id="PF01381">
    <property type="entry name" value="HTH_3"/>
    <property type="match status" value="1"/>
</dbReference>
<dbReference type="Gene3D" id="1.10.260.40">
    <property type="entry name" value="lambda repressor-like DNA-binding domains"/>
    <property type="match status" value="1"/>
</dbReference>
<proteinExistence type="predicted"/>
<dbReference type="AlphaFoldDB" id="A0AAJ2IVB6"/>
<dbReference type="InterPro" id="IPR001387">
    <property type="entry name" value="Cro/C1-type_HTH"/>
</dbReference>
<reference evidence="2" key="1">
    <citation type="submission" date="2023-03" db="EMBL/GenBank/DDBJ databases">
        <authorList>
            <person name="Shen W."/>
            <person name="Cai J."/>
        </authorList>
    </citation>
    <scope>NUCLEOTIDE SEQUENCE</scope>
    <source>
        <strain evidence="2">P86-2</strain>
    </source>
</reference>
<dbReference type="PROSITE" id="PS50943">
    <property type="entry name" value="HTH_CROC1"/>
    <property type="match status" value="1"/>
</dbReference>
<dbReference type="EMBL" id="JARPXR010000009">
    <property type="protein sequence ID" value="MDT2584157.1"/>
    <property type="molecule type" value="Genomic_DNA"/>
</dbReference>
<accession>A0AAJ2IVB6</accession>
<dbReference type="RefSeq" id="WP_311843059.1">
    <property type="nucleotide sequence ID" value="NZ_JARPXR010000009.1"/>
</dbReference>
<dbReference type="Proteomes" id="UP001262817">
    <property type="component" value="Unassembled WGS sequence"/>
</dbReference>
<dbReference type="CDD" id="cd00093">
    <property type="entry name" value="HTH_XRE"/>
    <property type="match status" value="1"/>
</dbReference>
<evidence type="ECO:0000313" key="3">
    <source>
        <dbReference type="Proteomes" id="UP001262817"/>
    </source>
</evidence>
<dbReference type="SUPFAM" id="SSF47413">
    <property type="entry name" value="lambda repressor-like DNA-binding domains"/>
    <property type="match status" value="1"/>
</dbReference>
<protein>
    <submittedName>
        <fullName evidence="2">Helix-turn-helix transcriptional regulator</fullName>
    </submittedName>
</protein>
<feature type="domain" description="HTH cro/C1-type" evidence="1">
    <location>
        <begin position="9"/>
        <end position="63"/>
    </location>
</feature>
<dbReference type="GO" id="GO:0003677">
    <property type="term" value="F:DNA binding"/>
    <property type="evidence" value="ECO:0007669"/>
    <property type="project" value="InterPro"/>
</dbReference>
<dbReference type="SMART" id="SM00530">
    <property type="entry name" value="HTH_XRE"/>
    <property type="match status" value="1"/>
</dbReference>
<comment type="caution">
    <text evidence="2">The sequence shown here is derived from an EMBL/GenBank/DDBJ whole genome shotgun (WGS) entry which is preliminary data.</text>
</comment>
<dbReference type="InterPro" id="IPR010982">
    <property type="entry name" value="Lambda_DNA-bd_dom_sf"/>
</dbReference>
<evidence type="ECO:0000313" key="2">
    <source>
        <dbReference type="EMBL" id="MDT2584157.1"/>
    </source>
</evidence>